<accession>A0A9D1DQV6</accession>
<evidence type="ECO:0000256" key="1">
    <source>
        <dbReference type="ARBA" id="ARBA00007405"/>
    </source>
</evidence>
<evidence type="ECO:0000256" key="5">
    <source>
        <dbReference type="ARBA" id="ARBA00047754"/>
    </source>
</evidence>
<dbReference type="GO" id="GO:0004748">
    <property type="term" value="F:ribonucleoside-diphosphate reductase activity, thioredoxin disulfide as acceptor"/>
    <property type="evidence" value="ECO:0007669"/>
    <property type="project" value="UniProtKB-EC"/>
</dbReference>
<keyword evidence="4" id="KW-0547">Nucleotide-binding</keyword>
<comment type="similarity">
    <text evidence="1">Belongs to the ribonucleoside diphosphate reductase class-2 family.</text>
</comment>
<evidence type="ECO:0000256" key="4">
    <source>
        <dbReference type="ARBA" id="ARBA00022741"/>
    </source>
</evidence>
<dbReference type="InterPro" id="IPR024434">
    <property type="entry name" value="TSCPD_dom"/>
</dbReference>
<dbReference type="InterPro" id="IPR023806">
    <property type="entry name" value="CHP03905"/>
</dbReference>
<protein>
    <recommendedName>
        <fullName evidence="2">ribonucleoside-diphosphate reductase</fullName>
        <ecNumber evidence="2">1.17.4.1</ecNumber>
    </recommendedName>
</protein>
<dbReference type="AlphaFoldDB" id="A0A9D1DQV6"/>
<feature type="domain" description="TSCPD" evidence="6">
    <location>
        <begin position="5"/>
        <end position="78"/>
    </location>
</feature>
<reference evidence="7" key="2">
    <citation type="journal article" date="2021" name="PeerJ">
        <title>Extensive microbial diversity within the chicken gut microbiome revealed by metagenomics and culture.</title>
        <authorList>
            <person name="Gilroy R."/>
            <person name="Ravi A."/>
            <person name="Getino M."/>
            <person name="Pursley I."/>
            <person name="Horton D.L."/>
            <person name="Alikhan N.F."/>
            <person name="Baker D."/>
            <person name="Gharbi K."/>
            <person name="Hall N."/>
            <person name="Watson M."/>
            <person name="Adriaenssens E.M."/>
            <person name="Foster-Nyarko E."/>
            <person name="Jarju S."/>
            <person name="Secka A."/>
            <person name="Antonio M."/>
            <person name="Oren A."/>
            <person name="Chaudhuri R.R."/>
            <person name="La Ragione R."/>
            <person name="Hildebrand F."/>
            <person name="Pallen M.J."/>
        </authorList>
    </citation>
    <scope>NUCLEOTIDE SEQUENCE</scope>
    <source>
        <strain evidence="7">ChiSjej1B19-7085</strain>
    </source>
</reference>
<evidence type="ECO:0000313" key="8">
    <source>
        <dbReference type="Proteomes" id="UP000886785"/>
    </source>
</evidence>
<dbReference type="NCBIfam" id="TIGR03905">
    <property type="entry name" value="TIGR03905_4_Cys"/>
    <property type="match status" value="1"/>
</dbReference>
<dbReference type="Proteomes" id="UP000886785">
    <property type="component" value="Unassembled WGS sequence"/>
</dbReference>
<comment type="caution">
    <text evidence="7">The sequence shown here is derived from an EMBL/GenBank/DDBJ whole genome shotgun (WGS) entry which is preliminary data.</text>
</comment>
<evidence type="ECO:0000259" key="6">
    <source>
        <dbReference type="Pfam" id="PF12637"/>
    </source>
</evidence>
<name>A0A9D1DQV6_9FIRM</name>
<dbReference type="GO" id="GO:0071897">
    <property type="term" value="P:DNA biosynthetic process"/>
    <property type="evidence" value="ECO:0007669"/>
    <property type="project" value="UniProtKB-KW"/>
</dbReference>
<gene>
    <name evidence="7" type="ORF">IAA54_06890</name>
</gene>
<dbReference type="GO" id="GO:0000166">
    <property type="term" value="F:nucleotide binding"/>
    <property type="evidence" value="ECO:0007669"/>
    <property type="project" value="UniProtKB-KW"/>
</dbReference>
<evidence type="ECO:0000256" key="3">
    <source>
        <dbReference type="ARBA" id="ARBA00022634"/>
    </source>
</evidence>
<dbReference type="EMBL" id="DVHF01000080">
    <property type="protein sequence ID" value="HIR57378.1"/>
    <property type="molecule type" value="Genomic_DNA"/>
</dbReference>
<sequence>MKFDYKTHGTCSRVIEIETDGDIIKSVKFQGGCNGNGKGIGSLVQGMKLDDVISRCKGITCGMRPTSCPDQLAKALEAVKDGSLPAKQEQ</sequence>
<dbReference type="Pfam" id="PF12637">
    <property type="entry name" value="TSCPD"/>
    <property type="match status" value="1"/>
</dbReference>
<evidence type="ECO:0000256" key="2">
    <source>
        <dbReference type="ARBA" id="ARBA00012274"/>
    </source>
</evidence>
<evidence type="ECO:0000313" key="7">
    <source>
        <dbReference type="EMBL" id="HIR57378.1"/>
    </source>
</evidence>
<reference evidence="7" key="1">
    <citation type="submission" date="2020-10" db="EMBL/GenBank/DDBJ databases">
        <authorList>
            <person name="Gilroy R."/>
        </authorList>
    </citation>
    <scope>NUCLEOTIDE SEQUENCE</scope>
    <source>
        <strain evidence="7">ChiSjej1B19-7085</strain>
    </source>
</reference>
<comment type="catalytic activity">
    <reaction evidence="5">
        <text>a 2'-deoxyribonucleoside 5'-diphosphate + [thioredoxin]-disulfide + H2O = a ribonucleoside 5'-diphosphate + [thioredoxin]-dithiol</text>
        <dbReference type="Rhea" id="RHEA:23252"/>
        <dbReference type="Rhea" id="RHEA-COMP:10698"/>
        <dbReference type="Rhea" id="RHEA-COMP:10700"/>
        <dbReference type="ChEBI" id="CHEBI:15377"/>
        <dbReference type="ChEBI" id="CHEBI:29950"/>
        <dbReference type="ChEBI" id="CHEBI:50058"/>
        <dbReference type="ChEBI" id="CHEBI:57930"/>
        <dbReference type="ChEBI" id="CHEBI:73316"/>
        <dbReference type="EC" id="1.17.4.1"/>
    </reaction>
</comment>
<keyword evidence="3" id="KW-0237">DNA synthesis</keyword>
<organism evidence="7 8">
    <name type="scientific">Candidatus Gallacutalibacter pullicola</name>
    <dbReference type="NCBI Taxonomy" id="2840830"/>
    <lineage>
        <taxon>Bacteria</taxon>
        <taxon>Bacillati</taxon>
        <taxon>Bacillota</taxon>
        <taxon>Clostridia</taxon>
        <taxon>Eubacteriales</taxon>
        <taxon>Candidatus Gallacutalibacter</taxon>
    </lineage>
</organism>
<dbReference type="EC" id="1.17.4.1" evidence="2"/>
<proteinExistence type="inferred from homology"/>